<gene>
    <name evidence="2" type="ORF">IAB70_06450</name>
</gene>
<feature type="transmembrane region" description="Helical" evidence="1">
    <location>
        <begin position="249"/>
        <end position="268"/>
    </location>
</feature>
<dbReference type="InterPro" id="IPR043739">
    <property type="entry name" value="DUF5684"/>
</dbReference>
<reference evidence="2" key="2">
    <citation type="journal article" date="2021" name="PeerJ">
        <title>Extensive microbial diversity within the chicken gut microbiome revealed by metagenomics and culture.</title>
        <authorList>
            <person name="Gilroy R."/>
            <person name="Ravi A."/>
            <person name="Getino M."/>
            <person name="Pursley I."/>
            <person name="Horton D.L."/>
            <person name="Alikhan N.F."/>
            <person name="Baker D."/>
            <person name="Gharbi K."/>
            <person name="Hall N."/>
            <person name="Watson M."/>
            <person name="Adriaenssens E.M."/>
            <person name="Foster-Nyarko E."/>
            <person name="Jarju S."/>
            <person name="Secka A."/>
            <person name="Antonio M."/>
            <person name="Oren A."/>
            <person name="Chaudhuri R.R."/>
            <person name="La Ragione R."/>
            <person name="Hildebrand F."/>
            <person name="Pallen M.J."/>
        </authorList>
    </citation>
    <scope>NUCLEOTIDE SEQUENCE</scope>
    <source>
        <strain evidence="2">CHK195-15760</strain>
    </source>
</reference>
<evidence type="ECO:0000256" key="1">
    <source>
        <dbReference type="SAM" id="Phobius"/>
    </source>
</evidence>
<feature type="transmembrane region" description="Helical" evidence="1">
    <location>
        <begin position="205"/>
        <end position="229"/>
    </location>
</feature>
<sequence length="279" mass="31718">MKQFSEVKKIGKMMIILFVFISFFAIVYASDVNEITNKTLEEILGETSIDVENLDMSQMLKAYQELTQNYSNEELAEIIQENSEELQEKGVSKEIIDTGTKLLENIDEKQLNKILTEDLDLNKIQEEIESGVQPETIIKNLNEEMTVGEKVNIGVKLLLTLNIIKTIFIIGIVLLVYQIIIRYFIFRKAGKHGFASIIPIYRDVVMLDICGLSPWLLLFVFLPIIGWLILGIVDIFTRFSLAKAFGKGVGFGFGLLLLGPIFETILAFSKKIQYEGFEE</sequence>
<keyword evidence="1" id="KW-0812">Transmembrane</keyword>
<evidence type="ECO:0000313" key="3">
    <source>
        <dbReference type="Proteomes" id="UP000824093"/>
    </source>
</evidence>
<dbReference type="Proteomes" id="UP000824093">
    <property type="component" value="Unassembled WGS sequence"/>
</dbReference>
<reference evidence="2" key="1">
    <citation type="submission" date="2020-10" db="EMBL/GenBank/DDBJ databases">
        <authorList>
            <person name="Gilroy R."/>
        </authorList>
    </citation>
    <scope>NUCLEOTIDE SEQUENCE</scope>
    <source>
        <strain evidence="2">CHK195-15760</strain>
    </source>
</reference>
<dbReference type="EMBL" id="DVNH01000048">
    <property type="protein sequence ID" value="HIU52232.1"/>
    <property type="molecule type" value="Genomic_DNA"/>
</dbReference>
<name>A0A9D1M292_9FIRM</name>
<feature type="transmembrane region" description="Helical" evidence="1">
    <location>
        <begin position="166"/>
        <end position="185"/>
    </location>
</feature>
<accession>A0A9D1M292</accession>
<keyword evidence="1" id="KW-0472">Membrane</keyword>
<proteinExistence type="predicted"/>
<dbReference type="AlphaFoldDB" id="A0A9D1M292"/>
<dbReference type="Pfam" id="PF18936">
    <property type="entry name" value="DUF5684"/>
    <property type="match status" value="1"/>
</dbReference>
<organism evidence="2 3">
    <name type="scientific">Candidatus Merdicola faecigallinarum</name>
    <dbReference type="NCBI Taxonomy" id="2840862"/>
    <lineage>
        <taxon>Bacteria</taxon>
        <taxon>Bacillati</taxon>
        <taxon>Bacillota</taxon>
        <taxon>Clostridia</taxon>
        <taxon>Candidatus Merdicola</taxon>
    </lineage>
</organism>
<evidence type="ECO:0000313" key="2">
    <source>
        <dbReference type="EMBL" id="HIU52232.1"/>
    </source>
</evidence>
<keyword evidence="1" id="KW-1133">Transmembrane helix</keyword>
<comment type="caution">
    <text evidence="2">The sequence shown here is derived from an EMBL/GenBank/DDBJ whole genome shotgun (WGS) entry which is preliminary data.</text>
</comment>
<protein>
    <submittedName>
        <fullName evidence="2">Uncharacterized protein</fullName>
    </submittedName>
</protein>